<dbReference type="OrthoDB" id="8300415at2759"/>
<protein>
    <recommendedName>
        <fullName evidence="4">PiggyBac transposable element-derived protein domain-containing protein</fullName>
    </recommendedName>
</protein>
<accession>A0A4Y2PCB8</accession>
<proteinExistence type="predicted"/>
<comment type="caution">
    <text evidence="2">The sequence shown here is derived from an EMBL/GenBank/DDBJ whole genome shotgun (WGS) entry which is preliminary data.</text>
</comment>
<gene>
    <name evidence="2" type="ORF">AVEN_161715_1</name>
</gene>
<organism evidence="2 3">
    <name type="scientific">Araneus ventricosus</name>
    <name type="common">Orbweaver spider</name>
    <name type="synonym">Epeira ventricosa</name>
    <dbReference type="NCBI Taxonomy" id="182803"/>
    <lineage>
        <taxon>Eukaryota</taxon>
        <taxon>Metazoa</taxon>
        <taxon>Ecdysozoa</taxon>
        <taxon>Arthropoda</taxon>
        <taxon>Chelicerata</taxon>
        <taxon>Arachnida</taxon>
        <taxon>Araneae</taxon>
        <taxon>Araneomorphae</taxon>
        <taxon>Entelegynae</taxon>
        <taxon>Araneoidea</taxon>
        <taxon>Araneidae</taxon>
        <taxon>Araneus</taxon>
    </lineage>
</organism>
<evidence type="ECO:0000256" key="1">
    <source>
        <dbReference type="SAM" id="MobiDB-lite"/>
    </source>
</evidence>
<feature type="compositionally biased region" description="Polar residues" evidence="1">
    <location>
        <begin position="28"/>
        <end position="41"/>
    </location>
</feature>
<feature type="compositionally biased region" description="Acidic residues" evidence="1">
    <location>
        <begin position="63"/>
        <end position="74"/>
    </location>
</feature>
<evidence type="ECO:0008006" key="4">
    <source>
        <dbReference type="Google" id="ProtNLM"/>
    </source>
</evidence>
<keyword evidence="3" id="KW-1185">Reference proteome</keyword>
<dbReference type="EMBL" id="BGPR01010897">
    <property type="protein sequence ID" value="GBN48613.1"/>
    <property type="molecule type" value="Genomic_DNA"/>
</dbReference>
<dbReference type="AlphaFoldDB" id="A0A4Y2PCB8"/>
<feature type="region of interest" description="Disordered" evidence="1">
    <location>
        <begin position="28"/>
        <end position="75"/>
    </location>
</feature>
<reference evidence="2 3" key="1">
    <citation type="journal article" date="2019" name="Sci. Rep.">
        <title>Orb-weaving spider Araneus ventricosus genome elucidates the spidroin gene catalogue.</title>
        <authorList>
            <person name="Kono N."/>
            <person name="Nakamura H."/>
            <person name="Ohtoshi R."/>
            <person name="Moran D.A.P."/>
            <person name="Shinohara A."/>
            <person name="Yoshida Y."/>
            <person name="Fujiwara M."/>
            <person name="Mori M."/>
            <person name="Tomita M."/>
            <person name="Arakawa K."/>
        </authorList>
    </citation>
    <scope>NUCLEOTIDE SEQUENCE [LARGE SCALE GENOMIC DNA]</scope>
</reference>
<evidence type="ECO:0000313" key="3">
    <source>
        <dbReference type="Proteomes" id="UP000499080"/>
    </source>
</evidence>
<name>A0A4Y2PCB8_ARAVE</name>
<sequence>MEEMDFTIIDDSSDESTIVFQRQRSRQMILSSSSEESNNDTYDLEESDSFRTCDKYSTTPEFSEGDLEESDEETEWRQVTGRSNVICQYAEDELMYENVNCNDPFSLYQLFLSDNLLELIVNETNRYAEQIQRWC</sequence>
<dbReference type="Proteomes" id="UP000499080">
    <property type="component" value="Unassembled WGS sequence"/>
</dbReference>
<evidence type="ECO:0000313" key="2">
    <source>
        <dbReference type="EMBL" id="GBN48613.1"/>
    </source>
</evidence>